<dbReference type="GO" id="GO:0009097">
    <property type="term" value="P:isoleucine biosynthetic process"/>
    <property type="evidence" value="ECO:0007669"/>
    <property type="project" value="UniProtKB-UniRule"/>
</dbReference>
<dbReference type="InterPro" id="IPR005675">
    <property type="entry name" value="Citramal_synthase"/>
</dbReference>
<dbReference type="PANTHER" id="PTHR43538">
    <property type="entry name" value="ALPHA-IPM SYNTHASE/HOMOCITRATE SYNTHASE"/>
    <property type="match status" value="1"/>
</dbReference>
<dbReference type="InterPro" id="IPR036230">
    <property type="entry name" value="LeuA_allosteric_dom_sf"/>
</dbReference>
<proteinExistence type="inferred from homology"/>
<gene>
    <name evidence="10" type="ORF">ENM78_06105</name>
</gene>
<dbReference type="PROSITE" id="PS00816">
    <property type="entry name" value="AIPM_HOMOCIT_SYNTH_2"/>
    <property type="match status" value="1"/>
</dbReference>
<evidence type="ECO:0000256" key="3">
    <source>
        <dbReference type="ARBA" id="ARBA00022605"/>
    </source>
</evidence>
<evidence type="ECO:0000256" key="5">
    <source>
        <dbReference type="ARBA" id="ARBA00022679"/>
    </source>
</evidence>
<dbReference type="SUPFAM" id="SSF110921">
    <property type="entry name" value="2-isopropylmalate synthase LeuA, allosteric (dimerisation) domain"/>
    <property type="match status" value="1"/>
</dbReference>
<dbReference type="InterPro" id="IPR000891">
    <property type="entry name" value="PYR_CT"/>
</dbReference>
<keyword evidence="3" id="KW-0028">Amino-acid biosynthesis</keyword>
<dbReference type="PROSITE" id="PS00815">
    <property type="entry name" value="AIPM_HOMOCIT_SYNTH_1"/>
    <property type="match status" value="1"/>
</dbReference>
<dbReference type="EC" id="2.3.3.21" evidence="7"/>
<feature type="domain" description="Pyruvate carboxyltransferase" evidence="9">
    <location>
        <begin position="4"/>
        <end position="271"/>
    </location>
</feature>
<evidence type="ECO:0000256" key="8">
    <source>
        <dbReference type="RuleBase" id="RU003523"/>
    </source>
</evidence>
<dbReference type="InterPro" id="IPR002034">
    <property type="entry name" value="AIPM/Hcit_synth_CS"/>
</dbReference>
<evidence type="ECO:0000259" key="9">
    <source>
        <dbReference type="PROSITE" id="PS50991"/>
    </source>
</evidence>
<dbReference type="Gene3D" id="3.30.160.270">
    <property type="match status" value="1"/>
</dbReference>
<dbReference type="InterPro" id="IPR013785">
    <property type="entry name" value="Aldolase_TIM"/>
</dbReference>
<comment type="similarity">
    <text evidence="2 8">Belongs to the alpha-IPM synthase/homocitrate synthase family.</text>
</comment>
<dbReference type="Gene3D" id="3.20.20.70">
    <property type="entry name" value="Aldolase class I"/>
    <property type="match status" value="1"/>
</dbReference>
<reference evidence="10" key="1">
    <citation type="journal article" date="2020" name="mSystems">
        <title>Genome- and Community-Level Interaction Insights into Carbon Utilization and Element Cycling Functions of Hydrothermarchaeota in Hydrothermal Sediment.</title>
        <authorList>
            <person name="Zhou Z."/>
            <person name="Liu Y."/>
            <person name="Xu W."/>
            <person name="Pan J."/>
            <person name="Luo Z.H."/>
            <person name="Li M."/>
        </authorList>
    </citation>
    <scope>NUCLEOTIDE SEQUENCE [LARGE SCALE GENOMIC DNA]</scope>
    <source>
        <strain evidence="10">SpSt-1116</strain>
    </source>
</reference>
<comment type="caution">
    <text evidence="10">The sequence shown here is derived from an EMBL/GenBank/DDBJ whole genome shotgun (WGS) entry which is preliminary data.</text>
</comment>
<dbReference type="Gene3D" id="1.10.238.260">
    <property type="match status" value="1"/>
</dbReference>
<dbReference type="Pfam" id="PF22617">
    <property type="entry name" value="HCS_D2"/>
    <property type="match status" value="1"/>
</dbReference>
<dbReference type="GO" id="GO:0003852">
    <property type="term" value="F:2-isopropylmalate synthase activity"/>
    <property type="evidence" value="ECO:0007669"/>
    <property type="project" value="InterPro"/>
</dbReference>
<evidence type="ECO:0000313" key="10">
    <source>
        <dbReference type="EMBL" id="HHQ81002.1"/>
    </source>
</evidence>
<name>A0A7J3ZM72_9CREN</name>
<dbReference type="Pfam" id="PF00682">
    <property type="entry name" value="HMGL-like"/>
    <property type="match status" value="1"/>
</dbReference>
<sequence length="530" mass="58162">MKEIELLDTTLREGNQAVGSSLTVESKLRIAYELDRLGVHIIEGGWPGAIEKDLEFFKRAKKELSLTGRLAAFTSTRRRGLHAARDPILNAVIDSEVEMAVVFGKAWDLHVREVLRAGLEENLEMISDTIEYLRSHGIDVIFDAEHFFDGFKENKEYALSVLGVALESGARTVALADTNGGCLPHEVYNIVSEVARHARASPIGVHLHNDSGCAVANTIMAVLAGAAHVQVTVNGIGERAGNADLCQVVPNLELKLGIRALRDGRPLDDRLRKLTYISRLVYELTGTPRNPYQPYVGENAFAHKAGVHVDAVLKTPRAYEHIRPEIVGNARRFVVSDMSGRANLIARALEELGLVLDKNDARLSQAVSRIKRLESKGYSFDEAPASAMLVLLKALGLYERLFEVKEWHVSIDSRGEVRSVVRVLAAGKQQTETATGLGPVHAADNALRKALIKSYPELEKVRLVDYKVALLGLPRHTASTVRVAVTFTDGASIWSTTSVSTNIVEASINAIAEGMDYYLQKLAIKRKLKA</sequence>
<dbReference type="PANTHER" id="PTHR43538:SF1">
    <property type="entry name" value="(R)-CITRAMALATE SYNTHASE"/>
    <property type="match status" value="1"/>
</dbReference>
<accession>A0A7J3ZM72</accession>
<dbReference type="GO" id="GO:0009098">
    <property type="term" value="P:L-leucine biosynthetic process"/>
    <property type="evidence" value="ECO:0007669"/>
    <property type="project" value="InterPro"/>
</dbReference>
<dbReference type="UniPathway" id="UPA00047">
    <property type="reaction ID" value="UER00066"/>
</dbReference>
<keyword evidence="4" id="KW-0412">Isoleucine biosynthesis</keyword>
<dbReference type="InterPro" id="IPR013709">
    <property type="entry name" value="2-isopropylmalate_synth_dimer"/>
</dbReference>
<organism evidence="10">
    <name type="scientific">Fervidicoccus fontis</name>
    <dbReference type="NCBI Taxonomy" id="683846"/>
    <lineage>
        <taxon>Archaea</taxon>
        <taxon>Thermoproteota</taxon>
        <taxon>Thermoprotei</taxon>
        <taxon>Fervidicoccales</taxon>
        <taxon>Fervidicoccaceae</taxon>
        <taxon>Fervidicoccus</taxon>
    </lineage>
</organism>
<comment type="pathway">
    <text evidence="1">Amino-acid biosynthesis; L-isoleucine biosynthesis; 2-oxobutanoate from pyruvate: step 1/3.</text>
</comment>
<keyword evidence="6" id="KW-0100">Branched-chain amino acid biosynthesis</keyword>
<dbReference type="EMBL" id="DRZC01000080">
    <property type="protein sequence ID" value="HHQ81002.1"/>
    <property type="molecule type" value="Genomic_DNA"/>
</dbReference>
<dbReference type="SMART" id="SM00917">
    <property type="entry name" value="LeuA_dimer"/>
    <property type="match status" value="1"/>
</dbReference>
<evidence type="ECO:0000256" key="1">
    <source>
        <dbReference type="ARBA" id="ARBA00004743"/>
    </source>
</evidence>
<evidence type="ECO:0000256" key="4">
    <source>
        <dbReference type="ARBA" id="ARBA00022624"/>
    </source>
</evidence>
<dbReference type="GO" id="GO:0043714">
    <property type="term" value="F:(R)-citramalate synthase activity"/>
    <property type="evidence" value="ECO:0007669"/>
    <property type="project" value="UniProtKB-UniRule"/>
</dbReference>
<dbReference type="PROSITE" id="PS50991">
    <property type="entry name" value="PYR_CT"/>
    <property type="match status" value="1"/>
</dbReference>
<dbReference type="SUPFAM" id="SSF51569">
    <property type="entry name" value="Aldolase"/>
    <property type="match status" value="1"/>
</dbReference>
<evidence type="ECO:0000256" key="2">
    <source>
        <dbReference type="ARBA" id="ARBA00006154"/>
    </source>
</evidence>
<keyword evidence="5 8" id="KW-0808">Transferase</keyword>
<dbReference type="InterPro" id="IPR054691">
    <property type="entry name" value="LeuA/HCS_post-cat"/>
</dbReference>
<dbReference type="Pfam" id="PF08502">
    <property type="entry name" value="LeuA_dimer"/>
    <property type="match status" value="1"/>
</dbReference>
<dbReference type="CDD" id="cd07941">
    <property type="entry name" value="DRE_TIM_LeuA3"/>
    <property type="match status" value="1"/>
</dbReference>
<dbReference type="AlphaFoldDB" id="A0A7J3ZM72"/>
<protein>
    <recommendedName>
        <fullName evidence="7">Citramalate synthase</fullName>
        <ecNumber evidence="7">2.3.3.21</ecNumber>
    </recommendedName>
</protein>
<dbReference type="NCBIfam" id="TIGR00977">
    <property type="entry name" value="citramal_synth"/>
    <property type="match status" value="1"/>
</dbReference>
<evidence type="ECO:0000256" key="7">
    <source>
        <dbReference type="NCBIfam" id="TIGR00977"/>
    </source>
</evidence>
<evidence type="ECO:0000256" key="6">
    <source>
        <dbReference type="ARBA" id="ARBA00023304"/>
    </source>
</evidence>